<proteinExistence type="predicted"/>
<organism evidence="1 2">
    <name type="scientific">Paramecium bursaria Chlorella virus MT325</name>
    <name type="common">PBCV-MT325</name>
    <dbReference type="NCBI Taxonomy" id="346932"/>
    <lineage>
        <taxon>Viruses</taxon>
        <taxon>Varidnaviria</taxon>
        <taxon>Bamfordvirae</taxon>
        <taxon>Nucleocytoviricota</taxon>
        <taxon>Megaviricetes</taxon>
        <taxon>Algavirales</taxon>
        <taxon>Phycodnaviridae</taxon>
        <taxon>Chlorovirus</taxon>
        <taxon>Chlorovirus conductrix</taxon>
        <taxon>Paramecium bursaria Chlorella virus A1</taxon>
    </lineage>
</organism>
<evidence type="ECO:0000313" key="2">
    <source>
        <dbReference type="Proteomes" id="UP000246715"/>
    </source>
</evidence>
<gene>
    <name evidence="1" type="primary">m402L</name>
    <name evidence="1" type="ORF">MT325_m402L</name>
</gene>
<organismHost>
    <name type="scientific">Paramecium bursaria</name>
    <dbReference type="NCBI Taxonomy" id="74790"/>
</organismHost>
<accession>A7IUD2</accession>
<evidence type="ECO:0000313" key="1">
    <source>
        <dbReference type="EMBL" id="ABT13956.1"/>
    </source>
</evidence>
<sequence length="88" mass="10296">MKSFLEQLFRARIGNPEESSIAFHRFHARLESWEICLSASNWLLEVHDHRSKSLVFGTRHGRTVFTIKMMLVKTILGVFCKLDVLKHI</sequence>
<reference evidence="1 2" key="1">
    <citation type="journal article" date="2007" name="Virology">
        <title>Sequence and annotation of the 314-kb MT325 and the 321-kb FR483 viruses that infect Chlorella Pbi.</title>
        <authorList>
            <person name="Fitzgerald L.A."/>
            <person name="Graves M.V."/>
            <person name="Li X."/>
            <person name="Feldblyum T."/>
            <person name="Hartigan J."/>
            <person name="Van Etten J.L."/>
        </authorList>
    </citation>
    <scope>NUCLEOTIDE SEQUENCE [LARGE SCALE GENOMIC DNA]</scope>
    <source>
        <strain evidence="1 2">MT325</strain>
    </source>
</reference>
<dbReference type="Proteomes" id="UP000246715">
    <property type="component" value="Segment"/>
</dbReference>
<protein>
    <submittedName>
        <fullName evidence="1">Uncharacterized protein m402L</fullName>
    </submittedName>
</protein>
<dbReference type="EMBL" id="DQ491001">
    <property type="protein sequence ID" value="ABT13956.1"/>
    <property type="molecule type" value="Genomic_DNA"/>
</dbReference>
<name>A7IUD2_PBCVM</name>